<accession>A0A1H7JIZ6</accession>
<gene>
    <name evidence="2" type="ORF">SAMN04488505_101787</name>
</gene>
<feature type="transmembrane region" description="Helical" evidence="1">
    <location>
        <begin position="145"/>
        <end position="174"/>
    </location>
</feature>
<dbReference type="RefSeq" id="WP_089908319.1">
    <property type="nucleotide sequence ID" value="NZ_FOBB01000001.1"/>
</dbReference>
<keyword evidence="3" id="KW-1185">Reference proteome</keyword>
<protein>
    <submittedName>
        <fullName evidence="2">Putative zincin peptidase</fullName>
    </submittedName>
</protein>
<evidence type="ECO:0000256" key="1">
    <source>
        <dbReference type="SAM" id="Phobius"/>
    </source>
</evidence>
<feature type="transmembrane region" description="Helical" evidence="1">
    <location>
        <begin position="99"/>
        <end position="116"/>
    </location>
</feature>
<keyword evidence="1" id="KW-1133">Transmembrane helix</keyword>
<keyword evidence="1" id="KW-0472">Membrane</keyword>
<dbReference type="STRING" id="573321.SAMN04488505_101787"/>
<organism evidence="2 3">
    <name type="scientific">Chitinophaga rupis</name>
    <dbReference type="NCBI Taxonomy" id="573321"/>
    <lineage>
        <taxon>Bacteria</taxon>
        <taxon>Pseudomonadati</taxon>
        <taxon>Bacteroidota</taxon>
        <taxon>Chitinophagia</taxon>
        <taxon>Chitinophagales</taxon>
        <taxon>Chitinophagaceae</taxon>
        <taxon>Chitinophaga</taxon>
    </lineage>
</organism>
<sequence length="178" mass="19506">MFFIPGIIITIVTFPGVVAHELAHQLFCRLCGVAVFEVKYFQAANPAGYVIHEPVRNPVHQLWIGIGPFIVNTLLAAIIAFPAAIPVMKFSSGNSLDYLLLYLSISIGMHAFPSIGDAKTMWNTLWHGEDTPKWLKVVTVPVVGIIYAGALGSFFWLDLFYGMGVSLGLPVLLIKMMA</sequence>
<name>A0A1H7JIZ6_9BACT</name>
<dbReference type="AlphaFoldDB" id="A0A1H7JIZ6"/>
<feature type="transmembrane region" description="Helical" evidence="1">
    <location>
        <begin position="62"/>
        <end position="87"/>
    </location>
</feature>
<dbReference type="OrthoDB" id="258743at2"/>
<evidence type="ECO:0000313" key="2">
    <source>
        <dbReference type="EMBL" id="SEK73435.1"/>
    </source>
</evidence>
<keyword evidence="1" id="KW-0812">Transmembrane</keyword>
<reference evidence="2 3" key="1">
    <citation type="submission" date="2016-10" db="EMBL/GenBank/DDBJ databases">
        <authorList>
            <person name="de Groot N.N."/>
        </authorList>
    </citation>
    <scope>NUCLEOTIDE SEQUENCE [LARGE SCALE GENOMIC DNA]</scope>
    <source>
        <strain evidence="2 3">DSM 21039</strain>
    </source>
</reference>
<dbReference type="EMBL" id="FOBB01000001">
    <property type="protein sequence ID" value="SEK73435.1"/>
    <property type="molecule type" value="Genomic_DNA"/>
</dbReference>
<proteinExistence type="predicted"/>
<dbReference type="Proteomes" id="UP000198984">
    <property type="component" value="Unassembled WGS sequence"/>
</dbReference>
<evidence type="ECO:0000313" key="3">
    <source>
        <dbReference type="Proteomes" id="UP000198984"/>
    </source>
</evidence>